<feature type="domain" description="Response regulatory" evidence="3">
    <location>
        <begin position="4"/>
        <end position="118"/>
    </location>
</feature>
<proteinExistence type="predicted"/>
<dbReference type="EMBL" id="CP119313">
    <property type="protein sequence ID" value="WEK21274.1"/>
    <property type="molecule type" value="Genomic_DNA"/>
</dbReference>
<dbReference type="SUPFAM" id="SSF52172">
    <property type="entry name" value="CheY-like"/>
    <property type="match status" value="1"/>
</dbReference>
<dbReference type="PANTHER" id="PTHR44591">
    <property type="entry name" value="STRESS RESPONSE REGULATOR PROTEIN 1"/>
    <property type="match status" value="1"/>
</dbReference>
<keyword evidence="1 2" id="KW-0597">Phosphoprotein</keyword>
<name>A0AAJ6B8V2_9SPHI</name>
<dbReference type="GO" id="GO:0000160">
    <property type="term" value="P:phosphorelay signal transduction system"/>
    <property type="evidence" value="ECO:0007669"/>
    <property type="project" value="InterPro"/>
</dbReference>
<evidence type="ECO:0000259" key="3">
    <source>
        <dbReference type="PROSITE" id="PS50110"/>
    </source>
</evidence>
<reference evidence="4" key="1">
    <citation type="submission" date="2023-03" db="EMBL/GenBank/DDBJ databases">
        <title>Andean soil-derived lignocellulolytic bacterial consortium as a source of novel taxa and putative plastic-active enzymes.</title>
        <authorList>
            <person name="Diaz-Garcia L."/>
            <person name="Chuvochina M."/>
            <person name="Feuerriegel G."/>
            <person name="Bunk B."/>
            <person name="Sproer C."/>
            <person name="Streit W.R."/>
            <person name="Rodriguez L.M."/>
            <person name="Overmann J."/>
            <person name="Jimenez D.J."/>
        </authorList>
    </citation>
    <scope>NUCLEOTIDE SEQUENCE</scope>
    <source>
        <strain evidence="4">MAG 3858</strain>
    </source>
</reference>
<dbReference type="Gene3D" id="3.40.50.2300">
    <property type="match status" value="1"/>
</dbReference>
<dbReference type="Proteomes" id="UP001214530">
    <property type="component" value="Chromosome"/>
</dbReference>
<evidence type="ECO:0000256" key="2">
    <source>
        <dbReference type="PROSITE-ProRule" id="PRU00169"/>
    </source>
</evidence>
<dbReference type="InterPro" id="IPR050595">
    <property type="entry name" value="Bact_response_regulator"/>
</dbReference>
<dbReference type="PANTHER" id="PTHR44591:SF3">
    <property type="entry name" value="RESPONSE REGULATORY DOMAIN-CONTAINING PROTEIN"/>
    <property type="match status" value="1"/>
</dbReference>
<dbReference type="PROSITE" id="PS50110">
    <property type="entry name" value="RESPONSE_REGULATORY"/>
    <property type="match status" value="1"/>
</dbReference>
<dbReference type="CDD" id="cd17574">
    <property type="entry name" value="REC_OmpR"/>
    <property type="match status" value="1"/>
</dbReference>
<evidence type="ECO:0000256" key="1">
    <source>
        <dbReference type="ARBA" id="ARBA00022553"/>
    </source>
</evidence>
<dbReference type="AlphaFoldDB" id="A0AAJ6B8V2"/>
<dbReference type="SMART" id="SM00448">
    <property type="entry name" value="REC"/>
    <property type="match status" value="1"/>
</dbReference>
<protein>
    <submittedName>
        <fullName evidence="4">Response regulator</fullName>
    </submittedName>
</protein>
<dbReference type="Pfam" id="PF00072">
    <property type="entry name" value="Response_reg"/>
    <property type="match status" value="1"/>
</dbReference>
<sequence>MANFIHLVEDDEDIRFIIEYVLVEEGYEVEAFATAAAFYSGLLVHRPNLIILDVMLPDGNGISICHKLKSEAATLNIPIIIMSAHAAEKSALDEAGADDFISKPFDLNHFIHQVKEQLPI</sequence>
<feature type="modified residue" description="4-aspartylphosphate" evidence="2">
    <location>
        <position position="53"/>
    </location>
</feature>
<evidence type="ECO:0000313" key="4">
    <source>
        <dbReference type="EMBL" id="WEK21274.1"/>
    </source>
</evidence>
<gene>
    <name evidence="4" type="ORF">P0Y49_08975</name>
</gene>
<evidence type="ECO:0000313" key="5">
    <source>
        <dbReference type="Proteomes" id="UP001214530"/>
    </source>
</evidence>
<organism evidence="4 5">
    <name type="scientific">Candidatus Pedobacter colombiensis</name>
    <dbReference type="NCBI Taxonomy" id="3121371"/>
    <lineage>
        <taxon>Bacteria</taxon>
        <taxon>Pseudomonadati</taxon>
        <taxon>Bacteroidota</taxon>
        <taxon>Sphingobacteriia</taxon>
        <taxon>Sphingobacteriales</taxon>
        <taxon>Sphingobacteriaceae</taxon>
        <taxon>Pedobacter</taxon>
    </lineage>
</organism>
<dbReference type="InterPro" id="IPR001789">
    <property type="entry name" value="Sig_transdc_resp-reg_receiver"/>
</dbReference>
<accession>A0AAJ6B8V2</accession>
<dbReference type="InterPro" id="IPR011006">
    <property type="entry name" value="CheY-like_superfamily"/>
</dbReference>